<evidence type="ECO:0000313" key="7">
    <source>
        <dbReference type="EMBL" id="AKB45311.1"/>
    </source>
</evidence>
<dbReference type="HAMAP" id="MF_01834">
    <property type="entry name" value="EndA_long"/>
    <property type="match status" value="1"/>
</dbReference>
<evidence type="ECO:0000259" key="5">
    <source>
        <dbReference type="Pfam" id="PF01974"/>
    </source>
</evidence>
<dbReference type="KEGG" id="mvc:MSVAZ_3042"/>
<dbReference type="GO" id="GO:0005737">
    <property type="term" value="C:cytoplasm"/>
    <property type="evidence" value="ECO:0007669"/>
    <property type="project" value="TreeGrafter"/>
</dbReference>
<keyword evidence="7" id="KW-0255">Endonuclease</keyword>
<dbReference type="NCBIfam" id="NF006795">
    <property type="entry name" value="PRK09300.1-3"/>
    <property type="match status" value="1"/>
</dbReference>
<feature type="domain" description="tRNA intron endonuclease catalytic" evidence="5">
    <location>
        <begin position="75"/>
        <end position="158"/>
    </location>
</feature>
<evidence type="ECO:0000256" key="2">
    <source>
        <dbReference type="ARBA" id="ARBA00023239"/>
    </source>
</evidence>
<name>A0A0E3LI31_9EURY</name>
<dbReference type="InterPro" id="IPR023516">
    <property type="entry name" value="tRNA_splic_arch_long"/>
</dbReference>
<dbReference type="CDD" id="cd22363">
    <property type="entry name" value="tRNA-intron_lyase_C"/>
    <property type="match status" value="2"/>
</dbReference>
<dbReference type="GO" id="GO:0000213">
    <property type="term" value="F:tRNA-intron lyase activity"/>
    <property type="evidence" value="ECO:0007669"/>
    <property type="project" value="UniProtKB-UniRule"/>
</dbReference>
<dbReference type="InterPro" id="IPR036167">
    <property type="entry name" value="tRNA_intron_Endo_cat-like_sf"/>
</dbReference>
<reference evidence="7 8" key="1">
    <citation type="submission" date="2014-07" db="EMBL/GenBank/DDBJ databases">
        <title>Methanogenic archaea and the global carbon cycle.</title>
        <authorList>
            <person name="Henriksen J.R."/>
            <person name="Luke J."/>
            <person name="Reinhart S."/>
            <person name="Benedict M.N."/>
            <person name="Youngblut N.D."/>
            <person name="Metcalf M.E."/>
            <person name="Whitaker R.J."/>
            <person name="Metcalf W.W."/>
        </authorList>
    </citation>
    <scope>NUCLEOTIDE SEQUENCE [LARGE SCALE GENOMIC DNA]</scope>
    <source>
        <strain evidence="7 8">Z-761</strain>
    </source>
</reference>
<feature type="domain" description="tRNA intron endonuclease N-terminal" evidence="6">
    <location>
        <begin position="180"/>
        <end position="246"/>
    </location>
</feature>
<dbReference type="PANTHER" id="PTHR21227:SF0">
    <property type="entry name" value="TRNA-SPLICING ENDONUCLEASE SUBUNIT SEN2"/>
    <property type="match status" value="1"/>
</dbReference>
<protein>
    <recommendedName>
        <fullName evidence="4">tRNA-splicing endonuclease</fullName>
        <ecNumber evidence="4">4.6.1.16</ecNumber>
    </recommendedName>
    <alternativeName>
        <fullName evidence="4">tRNA-intron endonuclease</fullName>
    </alternativeName>
</protein>
<keyword evidence="1 4" id="KW-0819">tRNA processing</keyword>
<dbReference type="EC" id="4.6.1.16" evidence="4"/>
<comment type="function">
    <text evidence="4">Endonuclease that removes tRNA introns. Cleaves pre-tRNA at the 5' and 3' splice sites to release the intron. The products are an intron and two tRNA half-molecules bearing 2',3' cyclic phosphate and 5'-OH termini. Recognizes a pseudosymmetric substrate in which 2 bulged loops of 3 bases are separated by a stem of 4 bp.</text>
</comment>
<dbReference type="GeneID" id="24811570"/>
<dbReference type="NCBIfam" id="TIGR00324">
    <property type="entry name" value="endA"/>
    <property type="match status" value="2"/>
</dbReference>
<evidence type="ECO:0000313" key="8">
    <source>
        <dbReference type="Proteomes" id="UP000033096"/>
    </source>
</evidence>
<dbReference type="HOGENOM" id="CLU_791347_0_0_2"/>
<dbReference type="Gene3D" id="3.40.1350.150">
    <property type="match status" value="1"/>
</dbReference>
<sequence>MKTQLKGDRVLAGKEAVAELYKNGYFGRPKGEGLELSLVEAAFLLSRGKLEIELEGILLDFRAFFEQASLRQPNFELKYIVYKDLKERGYYVQPSAADFRVYPRGSHPGKSAANIFVHVQSERQLLPVKLLQDSVTSAENVHKQFILAVVDEESDLTFYEVKTAAPEGEMSELYPAVKADATFLEDRVIAWDAQASETLYKRGFYGKMLDSERLQLSLVESLYLFSRGVITVRDRKGKVFSFDEFVEKASEIESSFLRKYSAYKNLRDSGHVVKTGFKFGTNFRVYRKVESIEKIPHSEYLVNSIPADFEFRLPVMSGAVRLANSVRKTMLFAVEKGEEIEYLDISRTKM</sequence>
<dbReference type="Pfam" id="PF01974">
    <property type="entry name" value="tRNA_int_endo"/>
    <property type="match status" value="2"/>
</dbReference>
<proteinExistence type="inferred from homology"/>
<dbReference type="FunFam" id="3.40.1170.20:FF:000001">
    <property type="entry name" value="tRNA-splicing endonuclease"/>
    <property type="match status" value="1"/>
</dbReference>
<feature type="domain" description="tRNA intron endonuclease N-terminal" evidence="6">
    <location>
        <begin position="1"/>
        <end position="65"/>
    </location>
</feature>
<dbReference type="SUPFAM" id="SSF53032">
    <property type="entry name" value="tRNA-intron endonuclease catalytic domain-like"/>
    <property type="match status" value="2"/>
</dbReference>
<dbReference type="InterPro" id="IPR006676">
    <property type="entry name" value="tRNA_splic"/>
</dbReference>
<evidence type="ECO:0000256" key="3">
    <source>
        <dbReference type="ARBA" id="ARBA00024798"/>
    </source>
</evidence>
<dbReference type="STRING" id="1434123.MSVAZ_3042"/>
<dbReference type="RefSeq" id="WP_048122624.1">
    <property type="nucleotide sequence ID" value="NZ_CP009520.1"/>
</dbReference>
<comment type="similarity">
    <text evidence="4">Belongs to the tRNA-intron endonuclease family. Archaeal long subfamily.</text>
</comment>
<dbReference type="Proteomes" id="UP000033096">
    <property type="component" value="Chromosome"/>
</dbReference>
<feature type="domain" description="tRNA intron endonuclease catalytic" evidence="5">
    <location>
        <begin position="256"/>
        <end position="342"/>
    </location>
</feature>
<dbReference type="PANTHER" id="PTHR21227">
    <property type="entry name" value="TRNA-SPLICING ENDONUCLEASE SUBUNIT SEN2"/>
    <property type="match status" value="1"/>
</dbReference>
<dbReference type="PATRIC" id="fig|1434123.4.peg.3743"/>
<dbReference type="AlphaFoldDB" id="A0A0E3LI31"/>
<comment type="catalytic activity">
    <reaction evidence="4">
        <text>pretRNA = a 3'-half-tRNA molecule with a 5'-OH end + a 5'-half-tRNA molecule with a 2',3'-cyclic phosphate end + an intron with a 2',3'-cyclic phosphate and a 5'-hydroxyl terminus.</text>
        <dbReference type="EC" id="4.6.1.16"/>
    </reaction>
</comment>
<gene>
    <name evidence="4" type="primary">endA</name>
    <name evidence="7" type="ORF">MSVAZ_3042</name>
</gene>
<comment type="function">
    <text evidence="3">Endonuclease that removes tRNA introns. Cleaves pre-tRNA at the 5'- and 3'-splice sites to release the intron. The products are an intron and two tRNA half-molecules bearing 2',3' cyclic phosphate and 5'-OH termini. Recognizes a pseudosymmetric substrate in which 2 bulged loops of 3 bases are separated by a stem of 4 bp.</text>
</comment>
<keyword evidence="2 4" id="KW-0456">Lyase</keyword>
<dbReference type="SUPFAM" id="SSF55267">
    <property type="entry name" value="tRNA-intron endonuclease N-terminal domain-like"/>
    <property type="match status" value="2"/>
</dbReference>
<evidence type="ECO:0000256" key="1">
    <source>
        <dbReference type="ARBA" id="ARBA00022694"/>
    </source>
</evidence>
<dbReference type="Gene3D" id="3.40.1170.20">
    <property type="entry name" value="tRNA intron endonuclease, N-terminal domain"/>
    <property type="match status" value="1"/>
</dbReference>
<dbReference type="FunFam" id="3.40.1350.10:FF:000006">
    <property type="entry name" value="tRNA-splicing endonuclease"/>
    <property type="match status" value="1"/>
</dbReference>
<dbReference type="InterPro" id="IPR006678">
    <property type="entry name" value="tRNA_intron_Endonuc_N"/>
</dbReference>
<feature type="active site" evidence="4">
    <location>
        <position position="286"/>
    </location>
</feature>
<organism evidence="7 8">
    <name type="scientific">Methanosarcina vacuolata Z-761</name>
    <dbReference type="NCBI Taxonomy" id="1434123"/>
    <lineage>
        <taxon>Archaea</taxon>
        <taxon>Methanobacteriati</taxon>
        <taxon>Methanobacteriota</taxon>
        <taxon>Stenosarchaea group</taxon>
        <taxon>Methanomicrobia</taxon>
        <taxon>Methanosarcinales</taxon>
        <taxon>Methanosarcinaceae</taxon>
        <taxon>Methanosarcina</taxon>
    </lineage>
</organism>
<evidence type="ECO:0000256" key="4">
    <source>
        <dbReference type="HAMAP-Rule" id="MF_01834"/>
    </source>
</evidence>
<keyword evidence="7" id="KW-0540">Nuclease</keyword>
<dbReference type="Pfam" id="PF02778">
    <property type="entry name" value="tRNA_int_endo_N"/>
    <property type="match status" value="2"/>
</dbReference>
<dbReference type="Gene3D" id="3.40.1350.10">
    <property type="match status" value="1"/>
</dbReference>
<comment type="subunit">
    <text evidence="4">Homodimer.</text>
</comment>
<dbReference type="InterPro" id="IPR006677">
    <property type="entry name" value="tRNA_intron_Endonuc_cat-like"/>
</dbReference>
<dbReference type="InterPro" id="IPR011856">
    <property type="entry name" value="tRNA_endonuc-like_dom_sf"/>
</dbReference>
<feature type="active site" evidence="4">
    <location>
        <position position="328"/>
    </location>
</feature>
<keyword evidence="8" id="KW-1185">Reference proteome</keyword>
<evidence type="ECO:0000259" key="6">
    <source>
        <dbReference type="Pfam" id="PF02778"/>
    </source>
</evidence>
<accession>A0A0E3LI31</accession>
<dbReference type="GO" id="GO:0003676">
    <property type="term" value="F:nucleic acid binding"/>
    <property type="evidence" value="ECO:0007669"/>
    <property type="project" value="InterPro"/>
</dbReference>
<keyword evidence="7" id="KW-0378">Hydrolase</keyword>
<dbReference type="GO" id="GO:0006388">
    <property type="term" value="P:tRNA splicing, via endonucleolytic cleavage and ligation"/>
    <property type="evidence" value="ECO:0007669"/>
    <property type="project" value="UniProtKB-UniRule"/>
</dbReference>
<dbReference type="InterPro" id="IPR036740">
    <property type="entry name" value="tRNA_intron_Endonuc_N_sf"/>
</dbReference>
<dbReference type="EMBL" id="CP009520">
    <property type="protein sequence ID" value="AKB45311.1"/>
    <property type="molecule type" value="Genomic_DNA"/>
</dbReference>
<feature type="active site" evidence="4">
    <location>
        <position position="297"/>
    </location>
</feature>